<dbReference type="GO" id="GO:0008235">
    <property type="term" value="F:metalloexopeptidase activity"/>
    <property type="evidence" value="ECO:0007669"/>
    <property type="project" value="InterPro"/>
</dbReference>
<evidence type="ECO:0000313" key="20">
    <source>
        <dbReference type="Proteomes" id="UP000887013"/>
    </source>
</evidence>
<feature type="domain" description="Endoplasmic reticulum metallopeptidase 1-like C-terminal" evidence="17">
    <location>
        <begin position="663"/>
        <end position="888"/>
    </location>
</feature>
<feature type="transmembrane region" description="Helical" evidence="15">
    <location>
        <begin position="432"/>
        <end position="453"/>
    </location>
</feature>
<keyword evidence="5 15" id="KW-0812">Transmembrane</keyword>
<dbReference type="Pfam" id="PF22248">
    <property type="entry name" value="ERMP1_C"/>
    <property type="match status" value="1"/>
</dbReference>
<comment type="subcellular location">
    <subcellularLocation>
        <location evidence="2">Endoplasmic reticulum membrane</location>
        <topology evidence="2">Multi-pass membrane protein</topology>
    </subcellularLocation>
</comment>
<evidence type="ECO:0000256" key="1">
    <source>
        <dbReference type="ARBA" id="ARBA00001947"/>
    </source>
</evidence>
<dbReference type="Proteomes" id="UP000887013">
    <property type="component" value="Unassembled WGS sequence"/>
</dbReference>
<feature type="transmembrane region" description="Helical" evidence="15">
    <location>
        <begin position="382"/>
        <end position="412"/>
    </location>
</feature>
<feature type="domain" description="Endoplasmic reticulum metallopeptidase 1/1-A TM" evidence="18">
    <location>
        <begin position="430"/>
        <end position="648"/>
    </location>
</feature>
<feature type="transmembrane region" description="Helical" evidence="15">
    <location>
        <begin position="632"/>
        <end position="654"/>
    </location>
</feature>
<keyword evidence="13" id="KW-0325">Glycoprotein</keyword>
<keyword evidence="4" id="KW-0645">Protease</keyword>
<keyword evidence="12 15" id="KW-0472">Membrane</keyword>
<reference evidence="19" key="1">
    <citation type="submission" date="2020-08" db="EMBL/GenBank/DDBJ databases">
        <title>Multicomponent nature underlies the extraordinary mechanical properties of spider dragline silk.</title>
        <authorList>
            <person name="Kono N."/>
            <person name="Nakamura H."/>
            <person name="Mori M."/>
            <person name="Yoshida Y."/>
            <person name="Ohtoshi R."/>
            <person name="Malay A.D."/>
            <person name="Moran D.A.P."/>
            <person name="Tomita M."/>
            <person name="Numata K."/>
            <person name="Arakawa K."/>
        </authorList>
    </citation>
    <scope>NUCLEOTIDE SEQUENCE</scope>
</reference>
<evidence type="ECO:0000256" key="9">
    <source>
        <dbReference type="ARBA" id="ARBA00022833"/>
    </source>
</evidence>
<proteinExistence type="inferred from homology"/>
<keyword evidence="7" id="KW-0378">Hydrolase</keyword>
<comment type="caution">
    <text evidence="19">The sequence shown here is derived from an EMBL/GenBank/DDBJ whole genome shotgun (WGS) entry which is preliminary data.</text>
</comment>
<sequence length="890" mass="100079">MNNNVRQRTRPVLSPGISSNNSLFSDDDFGKKKSLPLFRNETWFLIFFTYFTIFLFVLYCDLVRFPSSASVDSLKQVEGFRGLRFSEERARNFVVELSSIGPKPTGSYENEVIAVDYILRQLEYIKSHTKPVNKINIDVQKTSGCFDLTFKDGMTSCYRDVKNVIARISPQKPTNKSIVINCHFDSVPTSPGSSDDVVSCAVMLETLISLSQYDHALPNEVIFLFNGAEENILQAAHGFITQHPWAKTAVGFVNMEACGAGGKQMLFQADRERTWLLLSYANGAPFPQGSVVAQDIFQNGLVPSDTDYRIFDNFGNIPGLDFAYVKNGYVYHTKFDVPEAITEGAIQQAGLNLLNLIHNALTSPDMKKVDEQSKMHLVFFDFMGIFMVIYRVSVATAVNALVVVLSLVDMFLKGKRSGVPLQKRMLLIGKAFMILIMSLIGAYAFCASIAVVLDIFNSTMSWYRSPYLVAGLYGCSSLAAIIFIHSLTTSKDQTLREKWIKEDIYFDAARLIWMSCLVILEVAKINSSFIFCAWVLFPLLIRGILGTLFNFVGPKGTLISHLTVHISMQLVPLSLLLYCVWSMYTVFIPIMGRIGAMINPDLLVGLFTTILVFLSTSYMFSLIQVLAPPRKVIMSLLIIVATTVSLVCLTPLGFPYSGDKESPAPMRLYILHTERTFYNQNGSVISGDTGYWIVPLDYNGPKVLDTFIDQMKGVKPIDCDAELACGMPFYIPVISLLRTSYYIPASKPKIHGTHKFELVSKILINPYTYRLSFVASGPDHVNAIISPRKGVTLTKWSLTEEPLRSLDWVDRPTYFLYYSYGEYTEPWTFSIDLSVTKEYVKGFPLIDVSYITHYLHGPDLITGDFPSLLKQIPPWVHATPWTCTLDMFEF</sequence>
<evidence type="ECO:0000256" key="11">
    <source>
        <dbReference type="ARBA" id="ARBA00023049"/>
    </source>
</evidence>
<feature type="transmembrane region" description="Helical" evidence="15">
    <location>
        <begin position="465"/>
        <end position="484"/>
    </location>
</feature>
<feature type="transmembrane region" description="Helical" evidence="15">
    <location>
        <begin position="528"/>
        <end position="549"/>
    </location>
</feature>
<name>A0A8X6IN41_NEPPI</name>
<comment type="cofactor">
    <cofactor evidence="1">
        <name>Zn(2+)</name>
        <dbReference type="ChEBI" id="CHEBI:29105"/>
    </cofactor>
</comment>
<feature type="transmembrane region" description="Helical" evidence="15">
    <location>
        <begin position="602"/>
        <end position="620"/>
    </location>
</feature>
<keyword evidence="6" id="KW-0479">Metal-binding</keyword>
<evidence type="ECO:0000256" key="6">
    <source>
        <dbReference type="ARBA" id="ARBA00022723"/>
    </source>
</evidence>
<keyword evidence="20" id="KW-1185">Reference proteome</keyword>
<dbReference type="Pfam" id="PF22249">
    <property type="entry name" value="ERMP1-TM"/>
    <property type="match status" value="1"/>
</dbReference>
<comment type="similarity">
    <text evidence="3">Belongs to the peptidase M28 family.</text>
</comment>
<dbReference type="InterPro" id="IPR053973">
    <property type="entry name" value="ERMP1-like_C"/>
</dbReference>
<keyword evidence="8" id="KW-0256">Endoplasmic reticulum</keyword>
<organism evidence="19 20">
    <name type="scientific">Nephila pilipes</name>
    <name type="common">Giant wood spider</name>
    <name type="synonym">Nephila maculata</name>
    <dbReference type="NCBI Taxonomy" id="299642"/>
    <lineage>
        <taxon>Eukaryota</taxon>
        <taxon>Metazoa</taxon>
        <taxon>Ecdysozoa</taxon>
        <taxon>Arthropoda</taxon>
        <taxon>Chelicerata</taxon>
        <taxon>Arachnida</taxon>
        <taxon>Araneae</taxon>
        <taxon>Araneomorphae</taxon>
        <taxon>Entelegynae</taxon>
        <taxon>Araneoidea</taxon>
        <taxon>Nephilidae</taxon>
        <taxon>Nephila</taxon>
    </lineage>
</organism>
<dbReference type="EMBL" id="BMAW01046037">
    <property type="protein sequence ID" value="GFS53073.1"/>
    <property type="molecule type" value="Genomic_DNA"/>
</dbReference>
<evidence type="ECO:0000259" key="18">
    <source>
        <dbReference type="Pfam" id="PF22249"/>
    </source>
</evidence>
<evidence type="ECO:0000256" key="8">
    <source>
        <dbReference type="ARBA" id="ARBA00022824"/>
    </source>
</evidence>
<dbReference type="InterPro" id="IPR045175">
    <property type="entry name" value="M28_fam"/>
</dbReference>
<feature type="transmembrane region" description="Helical" evidence="15">
    <location>
        <begin position="42"/>
        <end position="59"/>
    </location>
</feature>
<accession>A0A8X6IN41</accession>
<dbReference type="InterPro" id="IPR007484">
    <property type="entry name" value="Peptidase_M28"/>
</dbReference>
<dbReference type="GO" id="GO:0005789">
    <property type="term" value="C:endoplasmic reticulum membrane"/>
    <property type="evidence" value="ECO:0007669"/>
    <property type="project" value="UniProtKB-SubCell"/>
</dbReference>
<dbReference type="Gene3D" id="3.40.630.10">
    <property type="entry name" value="Zn peptidases"/>
    <property type="match status" value="1"/>
</dbReference>
<dbReference type="Pfam" id="PF04389">
    <property type="entry name" value="Peptidase_M28"/>
    <property type="match status" value="1"/>
</dbReference>
<evidence type="ECO:0000256" key="15">
    <source>
        <dbReference type="SAM" id="Phobius"/>
    </source>
</evidence>
<dbReference type="AlphaFoldDB" id="A0A8X6IN41"/>
<dbReference type="InterPro" id="IPR048024">
    <property type="entry name" value="Fxna-like_M28_dom"/>
</dbReference>
<evidence type="ECO:0000256" key="13">
    <source>
        <dbReference type="ARBA" id="ARBA00023180"/>
    </source>
</evidence>
<dbReference type="InterPro" id="IPR053974">
    <property type="entry name" value="ERMP1_1-A_TM"/>
</dbReference>
<evidence type="ECO:0000256" key="5">
    <source>
        <dbReference type="ARBA" id="ARBA00022692"/>
    </source>
</evidence>
<keyword evidence="11" id="KW-0482">Metalloprotease</keyword>
<dbReference type="SUPFAM" id="SSF53187">
    <property type="entry name" value="Zn-dependent exopeptidases"/>
    <property type="match status" value="1"/>
</dbReference>
<keyword evidence="10 15" id="KW-1133">Transmembrane helix</keyword>
<evidence type="ECO:0000256" key="2">
    <source>
        <dbReference type="ARBA" id="ARBA00004477"/>
    </source>
</evidence>
<feature type="transmembrane region" description="Helical" evidence="15">
    <location>
        <begin position="570"/>
        <end position="590"/>
    </location>
</feature>
<evidence type="ECO:0000313" key="19">
    <source>
        <dbReference type="EMBL" id="GFS53073.1"/>
    </source>
</evidence>
<evidence type="ECO:0000256" key="3">
    <source>
        <dbReference type="ARBA" id="ARBA00010918"/>
    </source>
</evidence>
<evidence type="ECO:0000256" key="4">
    <source>
        <dbReference type="ARBA" id="ARBA00022670"/>
    </source>
</evidence>
<dbReference type="OrthoDB" id="76293at2759"/>
<evidence type="ECO:0000259" key="16">
    <source>
        <dbReference type="Pfam" id="PF04389"/>
    </source>
</evidence>
<dbReference type="PANTHER" id="PTHR12147">
    <property type="entry name" value="METALLOPEPTIDASE M28 FAMILY MEMBER"/>
    <property type="match status" value="1"/>
</dbReference>
<evidence type="ECO:0000256" key="10">
    <source>
        <dbReference type="ARBA" id="ARBA00022989"/>
    </source>
</evidence>
<evidence type="ECO:0000256" key="12">
    <source>
        <dbReference type="ARBA" id="ARBA00023136"/>
    </source>
</evidence>
<dbReference type="GO" id="GO:0046872">
    <property type="term" value="F:metal ion binding"/>
    <property type="evidence" value="ECO:0007669"/>
    <property type="project" value="UniProtKB-KW"/>
</dbReference>
<evidence type="ECO:0000259" key="17">
    <source>
        <dbReference type="Pfam" id="PF22248"/>
    </source>
</evidence>
<evidence type="ECO:0000256" key="14">
    <source>
        <dbReference type="ARBA" id="ARBA00078796"/>
    </source>
</evidence>
<dbReference type="CDD" id="cd03875">
    <property type="entry name" value="M28_Fxna_like"/>
    <property type="match status" value="1"/>
</dbReference>
<dbReference type="FunFam" id="3.40.630.10:FF:000008">
    <property type="entry name" value="Endoplasmic reticulum metallopeptidase 1"/>
    <property type="match status" value="1"/>
</dbReference>
<protein>
    <recommendedName>
        <fullName evidence="14">FXNA-like protease</fullName>
    </recommendedName>
</protein>
<dbReference type="PANTHER" id="PTHR12147:SF22">
    <property type="entry name" value="ENDOPLASMIC RETICULUM METALLOPEPTIDASE 1"/>
    <property type="match status" value="1"/>
</dbReference>
<gene>
    <name evidence="19" type="primary">Ermp1</name>
    <name evidence="19" type="ORF">NPIL_78041</name>
</gene>
<keyword evidence="9" id="KW-0862">Zinc</keyword>
<dbReference type="GO" id="GO:0006508">
    <property type="term" value="P:proteolysis"/>
    <property type="evidence" value="ECO:0007669"/>
    <property type="project" value="UniProtKB-KW"/>
</dbReference>
<feature type="domain" description="Peptidase M28" evidence="16">
    <location>
        <begin position="163"/>
        <end position="356"/>
    </location>
</feature>
<feature type="transmembrane region" description="Helical" evidence="15">
    <location>
        <begin position="504"/>
        <end position="522"/>
    </location>
</feature>
<evidence type="ECO:0000256" key="7">
    <source>
        <dbReference type="ARBA" id="ARBA00022801"/>
    </source>
</evidence>